<feature type="transmembrane region" description="Helical" evidence="1">
    <location>
        <begin position="26"/>
        <end position="45"/>
    </location>
</feature>
<proteinExistence type="predicted"/>
<protein>
    <submittedName>
        <fullName evidence="2">Uncharacterized protein</fullName>
    </submittedName>
</protein>
<gene>
    <name evidence="2" type="ORF">EHQ46_04170</name>
</gene>
<keyword evidence="1" id="KW-0812">Transmembrane</keyword>
<organism evidence="2 3">
    <name type="scientific">Leptospira yanagawae</name>
    <dbReference type="NCBI Taxonomy" id="293069"/>
    <lineage>
        <taxon>Bacteria</taxon>
        <taxon>Pseudomonadati</taxon>
        <taxon>Spirochaetota</taxon>
        <taxon>Spirochaetia</taxon>
        <taxon>Leptospirales</taxon>
        <taxon>Leptospiraceae</taxon>
        <taxon>Leptospira</taxon>
    </lineage>
</organism>
<dbReference type="EMBL" id="RQFU01000005">
    <property type="protein sequence ID" value="TGL24320.1"/>
    <property type="molecule type" value="Genomic_DNA"/>
</dbReference>
<evidence type="ECO:0000256" key="1">
    <source>
        <dbReference type="SAM" id="Phobius"/>
    </source>
</evidence>
<comment type="caution">
    <text evidence="2">The sequence shown here is derived from an EMBL/GenBank/DDBJ whole genome shotgun (WGS) entry which is preliminary data.</text>
</comment>
<reference evidence="3" key="1">
    <citation type="journal article" date="2019" name="PLoS Negl. Trop. Dis.">
        <title>Revisiting the worldwide diversity of Leptospira species in the environment.</title>
        <authorList>
            <person name="Vincent A.T."/>
            <person name="Schiettekatte O."/>
            <person name="Bourhy P."/>
            <person name="Veyrier F.J."/>
            <person name="Picardeau M."/>
        </authorList>
    </citation>
    <scope>NUCLEOTIDE SEQUENCE [LARGE SCALE GENOMIC DNA]</scope>
    <source>
        <strain evidence="3">201800272</strain>
    </source>
</reference>
<keyword evidence="1" id="KW-1133">Transmembrane helix</keyword>
<name>A0ABY2M8D1_9LEPT</name>
<keyword evidence="3" id="KW-1185">Reference proteome</keyword>
<dbReference type="Proteomes" id="UP000298200">
    <property type="component" value="Unassembled WGS sequence"/>
</dbReference>
<feature type="transmembrane region" description="Helical" evidence="1">
    <location>
        <begin position="116"/>
        <end position="134"/>
    </location>
</feature>
<accession>A0ABY2M8D1</accession>
<feature type="transmembrane region" description="Helical" evidence="1">
    <location>
        <begin position="85"/>
        <end position="104"/>
    </location>
</feature>
<feature type="transmembrane region" description="Helical" evidence="1">
    <location>
        <begin position="52"/>
        <end position="73"/>
    </location>
</feature>
<evidence type="ECO:0000313" key="2">
    <source>
        <dbReference type="EMBL" id="TGL24320.1"/>
    </source>
</evidence>
<sequence>MQSILIAFVFALGIFISGLGMNPFAYYGLVALLPHLIGLIFLYLFSTISLRFWFAAIDSTYVCSFALILYWLGKGIFSNSLLPSHLQWICGMFMLFAILIRLIKTDKNKIMPNHKRSWIPTAIFSLVMILFSVLPKLRW</sequence>
<keyword evidence="1" id="KW-0472">Membrane</keyword>
<evidence type="ECO:0000313" key="3">
    <source>
        <dbReference type="Proteomes" id="UP000298200"/>
    </source>
</evidence>